<feature type="region of interest" description="Disordered" evidence="1">
    <location>
        <begin position="116"/>
        <end position="136"/>
    </location>
</feature>
<reference evidence="4 5" key="1">
    <citation type="submission" date="2017-09" db="EMBL/GenBank/DDBJ databases">
        <title>Depth-based differentiation of microbial function through sediment-hosted aquifers and enrichment of novel symbionts in the deep terrestrial subsurface.</title>
        <authorList>
            <person name="Probst A.J."/>
            <person name="Ladd B."/>
            <person name="Jarett J.K."/>
            <person name="Geller-Mcgrath D.E."/>
            <person name="Sieber C.M."/>
            <person name="Emerson J.B."/>
            <person name="Anantharaman K."/>
            <person name="Thomas B.C."/>
            <person name="Malmstrom R."/>
            <person name="Stieglmeier M."/>
            <person name="Klingl A."/>
            <person name="Woyke T."/>
            <person name="Ryan C.M."/>
            <person name="Banfield J.F."/>
        </authorList>
    </citation>
    <scope>NUCLEOTIDE SEQUENCE [LARGE SCALE GENOMIC DNA]</scope>
    <source>
        <strain evidence="4">CG10_big_fil_rev_8_21_14_0_10_50_13</strain>
    </source>
</reference>
<evidence type="ECO:0000259" key="2">
    <source>
        <dbReference type="Pfam" id="PF01471"/>
    </source>
</evidence>
<dbReference type="InterPro" id="IPR002909">
    <property type="entry name" value="IPT_dom"/>
</dbReference>
<dbReference type="Pfam" id="PF01471">
    <property type="entry name" value="PG_binding_1"/>
    <property type="match status" value="1"/>
</dbReference>
<feature type="non-terminal residue" evidence="4">
    <location>
        <position position="1"/>
    </location>
</feature>
<feature type="domain" description="IPT/TIG" evidence="3">
    <location>
        <begin position="139"/>
        <end position="189"/>
    </location>
</feature>
<dbReference type="InterPro" id="IPR036365">
    <property type="entry name" value="PGBD-like_sf"/>
</dbReference>
<proteinExistence type="predicted"/>
<dbReference type="AlphaFoldDB" id="A0A2H0RFU3"/>
<protein>
    <recommendedName>
        <fullName evidence="6">IPT/TIG domain-containing protein</fullName>
    </recommendedName>
</protein>
<dbReference type="Gene3D" id="2.60.40.10">
    <property type="entry name" value="Immunoglobulins"/>
    <property type="match status" value="1"/>
</dbReference>
<evidence type="ECO:0008006" key="6">
    <source>
        <dbReference type="Google" id="ProtNLM"/>
    </source>
</evidence>
<dbReference type="Proteomes" id="UP000230906">
    <property type="component" value="Unassembled WGS sequence"/>
</dbReference>
<evidence type="ECO:0000259" key="3">
    <source>
        <dbReference type="Pfam" id="PF01833"/>
    </source>
</evidence>
<dbReference type="Pfam" id="PF01833">
    <property type="entry name" value="TIG"/>
    <property type="match status" value="1"/>
</dbReference>
<evidence type="ECO:0000256" key="1">
    <source>
        <dbReference type="SAM" id="MobiDB-lite"/>
    </source>
</evidence>
<feature type="compositionally biased region" description="Polar residues" evidence="1">
    <location>
        <begin position="125"/>
        <end position="135"/>
    </location>
</feature>
<name>A0A2H0RFU3_9BACT</name>
<dbReference type="InterPro" id="IPR013783">
    <property type="entry name" value="Ig-like_fold"/>
</dbReference>
<comment type="caution">
    <text evidence="4">The sequence shown here is derived from an EMBL/GenBank/DDBJ whole genome shotgun (WGS) entry which is preliminary data.</text>
</comment>
<dbReference type="InterPro" id="IPR036366">
    <property type="entry name" value="PGBDSf"/>
</dbReference>
<feature type="domain" description="Peptidoglycan binding-like" evidence="2">
    <location>
        <begin position="10"/>
        <end position="83"/>
    </location>
</feature>
<dbReference type="InterPro" id="IPR002477">
    <property type="entry name" value="Peptidoglycan-bd-like"/>
</dbReference>
<dbReference type="EMBL" id="PCYJ01000022">
    <property type="protein sequence ID" value="PIR45409.1"/>
    <property type="molecule type" value="Genomic_DNA"/>
</dbReference>
<evidence type="ECO:0000313" key="4">
    <source>
        <dbReference type="EMBL" id="PIR45409.1"/>
    </source>
</evidence>
<sequence length="233" mass="24486">FGRNLTIGSTGEDVRALQILLNQSTDTRLAALGAGSPNNETTYFGQITRAAVKRFQEKYASEILSPIGLAVGTGFVGPATRAKLNQLTTTSGQNSSQPQDISDLGRVIEAILITNSKTPEDSPLGSDSQGESSGVTGKPMITAISPTTGSAGTKVTITGRGFLSSDNTVYTGYDKQTVSSSDGRTIKFTFNPPFASAASGKTSYLDFDSIPFRFYVGNVNGLSAASPEFKLKF</sequence>
<evidence type="ECO:0000313" key="5">
    <source>
        <dbReference type="Proteomes" id="UP000230906"/>
    </source>
</evidence>
<accession>A0A2H0RFU3</accession>
<organism evidence="4 5">
    <name type="scientific">Candidatus Vogelbacteria bacterium CG10_big_fil_rev_8_21_14_0_10_50_13</name>
    <dbReference type="NCBI Taxonomy" id="1975044"/>
    <lineage>
        <taxon>Bacteria</taxon>
        <taxon>Candidatus Vogeliibacteriota</taxon>
    </lineage>
</organism>
<dbReference type="Gene3D" id="1.10.101.10">
    <property type="entry name" value="PGBD-like superfamily/PGBD"/>
    <property type="match status" value="1"/>
</dbReference>
<dbReference type="InterPro" id="IPR014756">
    <property type="entry name" value="Ig_E-set"/>
</dbReference>
<gene>
    <name evidence="4" type="ORF">COV09_01445</name>
</gene>
<dbReference type="SUPFAM" id="SSF81296">
    <property type="entry name" value="E set domains"/>
    <property type="match status" value="1"/>
</dbReference>
<dbReference type="SUPFAM" id="SSF47090">
    <property type="entry name" value="PGBD-like"/>
    <property type="match status" value="1"/>
</dbReference>